<proteinExistence type="predicted"/>
<feature type="region of interest" description="Disordered" evidence="1">
    <location>
        <begin position="1"/>
        <end position="26"/>
    </location>
</feature>
<keyword evidence="3" id="KW-1185">Reference proteome</keyword>
<evidence type="ECO:0000256" key="1">
    <source>
        <dbReference type="SAM" id="MobiDB-lite"/>
    </source>
</evidence>
<dbReference type="EMBL" id="OW240919">
    <property type="protein sequence ID" value="CAH2311719.1"/>
    <property type="molecule type" value="Genomic_DNA"/>
</dbReference>
<reference evidence="2" key="1">
    <citation type="submission" date="2022-03" db="EMBL/GenBank/DDBJ databases">
        <authorList>
            <person name="Alioto T."/>
            <person name="Alioto T."/>
            <person name="Gomez Garrido J."/>
        </authorList>
    </citation>
    <scope>NUCLEOTIDE SEQUENCE</scope>
</reference>
<organism evidence="2 3">
    <name type="scientific">Pelobates cultripes</name>
    <name type="common">Western spadefoot toad</name>
    <dbReference type="NCBI Taxonomy" id="61616"/>
    <lineage>
        <taxon>Eukaryota</taxon>
        <taxon>Metazoa</taxon>
        <taxon>Chordata</taxon>
        <taxon>Craniata</taxon>
        <taxon>Vertebrata</taxon>
        <taxon>Euteleostomi</taxon>
        <taxon>Amphibia</taxon>
        <taxon>Batrachia</taxon>
        <taxon>Anura</taxon>
        <taxon>Pelobatoidea</taxon>
        <taxon>Pelobatidae</taxon>
        <taxon>Pelobates</taxon>
    </lineage>
</organism>
<dbReference type="Proteomes" id="UP001295444">
    <property type="component" value="Chromosome 08"/>
</dbReference>
<feature type="region of interest" description="Disordered" evidence="1">
    <location>
        <begin position="51"/>
        <end position="70"/>
    </location>
</feature>
<feature type="compositionally biased region" description="Polar residues" evidence="1">
    <location>
        <begin position="56"/>
        <end position="70"/>
    </location>
</feature>
<name>A0AAD1SZE2_PELCU</name>
<protein>
    <submittedName>
        <fullName evidence="2">Uncharacterized protein</fullName>
    </submittedName>
</protein>
<sequence>MTRTTPGRLVHTTNRHREKAGSSTPLPEETFILYGGAYNLSYYNRTCSDHAPSPSWPSASQTLPSPTNDKLLSPSDAALIGPSKCRASPLLCTEPSARWRLEFELGHRPSGRGSMVGGFGVKEGVVRVTRWRRRRRIPSPQRSVTELPRLVF</sequence>
<gene>
    <name evidence="2" type="ORF">PECUL_23A041626</name>
</gene>
<evidence type="ECO:0000313" key="3">
    <source>
        <dbReference type="Proteomes" id="UP001295444"/>
    </source>
</evidence>
<dbReference type="AlphaFoldDB" id="A0AAD1SZE2"/>
<accession>A0AAD1SZE2</accession>
<evidence type="ECO:0000313" key="2">
    <source>
        <dbReference type="EMBL" id="CAH2311719.1"/>
    </source>
</evidence>